<dbReference type="Proteomes" id="UP000034190">
    <property type="component" value="Unassembled WGS sequence"/>
</dbReference>
<comment type="caution">
    <text evidence="1">The sequence shown here is derived from an EMBL/GenBank/DDBJ whole genome shotgun (WGS) entry which is preliminary data.</text>
</comment>
<protein>
    <submittedName>
        <fullName evidence="1">Uncharacterized protein</fullName>
    </submittedName>
</protein>
<name>A0A0G0USA4_9BACT</name>
<dbReference type="AlphaFoldDB" id="A0A0G0USA4"/>
<evidence type="ECO:0000313" key="1">
    <source>
        <dbReference type="EMBL" id="KKR91593.1"/>
    </source>
</evidence>
<sequence>MCEQELCMGGSAEDVSWCELNLTFCHAQSPERRTELLCAILGMACAITKKFHTCFLALEGDDQESRAIAREFLSKYSAAIAQSQSFSQILRIVGDIQADPVKRTTSHVSEALSEIVRIVLALVP</sequence>
<dbReference type="EMBL" id="LCAP01000004">
    <property type="protein sequence ID" value="KKR91593.1"/>
    <property type="molecule type" value="Genomic_DNA"/>
</dbReference>
<evidence type="ECO:0000313" key="2">
    <source>
        <dbReference type="Proteomes" id="UP000034190"/>
    </source>
</evidence>
<organism evidence="1 2">
    <name type="scientific">Candidatus Falkowbacteria bacterium GW2011_GWA2_41_14</name>
    <dbReference type="NCBI Taxonomy" id="1618635"/>
    <lineage>
        <taxon>Bacteria</taxon>
        <taxon>Candidatus Falkowiibacteriota</taxon>
    </lineage>
</organism>
<accession>A0A0G0USA4</accession>
<reference evidence="1 2" key="1">
    <citation type="journal article" date="2015" name="Nature">
        <title>rRNA introns, odd ribosomes, and small enigmatic genomes across a large radiation of phyla.</title>
        <authorList>
            <person name="Brown C.T."/>
            <person name="Hug L.A."/>
            <person name="Thomas B.C."/>
            <person name="Sharon I."/>
            <person name="Castelle C.J."/>
            <person name="Singh A."/>
            <person name="Wilkins M.J."/>
            <person name="Williams K.H."/>
            <person name="Banfield J.F."/>
        </authorList>
    </citation>
    <scope>NUCLEOTIDE SEQUENCE [LARGE SCALE GENOMIC DNA]</scope>
</reference>
<gene>
    <name evidence="1" type="ORF">UU43_C0004G0041</name>
</gene>
<proteinExistence type="predicted"/>